<reference evidence="1" key="1">
    <citation type="submission" date="2022-10" db="EMBL/GenBank/DDBJ databases">
        <title>Complete Genome of Trichothecium roseum strain YXFP-22015, a Plant Pathogen Isolated from Citrus.</title>
        <authorList>
            <person name="Wang Y."/>
            <person name="Zhu L."/>
        </authorList>
    </citation>
    <scope>NUCLEOTIDE SEQUENCE</scope>
    <source>
        <strain evidence="1">YXFP-22015</strain>
    </source>
</reference>
<name>A0ACC0V447_9HYPO</name>
<evidence type="ECO:0000313" key="1">
    <source>
        <dbReference type="EMBL" id="KAI9900695.1"/>
    </source>
</evidence>
<dbReference type="Proteomes" id="UP001163324">
    <property type="component" value="Chromosome 4"/>
</dbReference>
<dbReference type="EMBL" id="CM047943">
    <property type="protein sequence ID" value="KAI9900695.1"/>
    <property type="molecule type" value="Genomic_DNA"/>
</dbReference>
<proteinExistence type="predicted"/>
<gene>
    <name evidence="1" type="ORF">N3K66_004957</name>
</gene>
<accession>A0ACC0V447</accession>
<organism evidence="1 2">
    <name type="scientific">Trichothecium roseum</name>
    <dbReference type="NCBI Taxonomy" id="47278"/>
    <lineage>
        <taxon>Eukaryota</taxon>
        <taxon>Fungi</taxon>
        <taxon>Dikarya</taxon>
        <taxon>Ascomycota</taxon>
        <taxon>Pezizomycotina</taxon>
        <taxon>Sordariomycetes</taxon>
        <taxon>Hypocreomycetidae</taxon>
        <taxon>Hypocreales</taxon>
        <taxon>Hypocreales incertae sedis</taxon>
        <taxon>Trichothecium</taxon>
    </lineage>
</organism>
<comment type="caution">
    <text evidence="1">The sequence shown here is derived from an EMBL/GenBank/DDBJ whole genome shotgun (WGS) entry which is preliminary data.</text>
</comment>
<keyword evidence="2" id="KW-1185">Reference proteome</keyword>
<protein>
    <submittedName>
        <fullName evidence="1">Uncharacterized protein</fullName>
    </submittedName>
</protein>
<sequence>MPARKRSAAEVDSAPSRRRSGRISSTPKKSKYFEDSDDETSQAEIKTALRKRGRPSKNLKKEEPEDQYVEDEEDGEAEVEEEGDDDDDDECVRKVIIKPLEQMRDTGGVEYEDHKVHKNSMLFLRDLKANNEREWLKSHDGEYRRAVKDWNSFVEATTLTIIDIDETVPELPVKDVVFRIHRDIRFSKDPTPYKPHFSAAWSRTGRKGPYACYYIHCEPKQSFIGGGLWCPEKQHVDSLRRSIDRHPARWRAALSNDLFRRAFFPGVKAGDAEKAVEAFVGKNQANALKKRPMGYEADHRDIKLLRLKSYTVGTKIDENILCRDDAQTKIAELIQGLSSFVTFLNSIVMPDPRLDADTSSEDEDGDGSQQEGEEDDEDDE</sequence>
<evidence type="ECO:0000313" key="2">
    <source>
        <dbReference type="Proteomes" id="UP001163324"/>
    </source>
</evidence>